<name>A0A3B0U8W9_9ZZZZ</name>
<gene>
    <name evidence="2" type="ORF">MNBD_ALPHA11-1535</name>
</gene>
<feature type="region of interest" description="Disordered" evidence="1">
    <location>
        <begin position="24"/>
        <end position="63"/>
    </location>
</feature>
<protein>
    <submittedName>
        <fullName evidence="2">Uncharacterized protein</fullName>
    </submittedName>
</protein>
<evidence type="ECO:0000256" key="1">
    <source>
        <dbReference type="SAM" id="MobiDB-lite"/>
    </source>
</evidence>
<dbReference type="AlphaFoldDB" id="A0A3B0U8W9"/>
<accession>A0A3B0U8W9</accession>
<proteinExistence type="predicted"/>
<feature type="non-terminal residue" evidence="2">
    <location>
        <position position="63"/>
    </location>
</feature>
<reference evidence="2" key="1">
    <citation type="submission" date="2018-06" db="EMBL/GenBank/DDBJ databases">
        <authorList>
            <person name="Zhirakovskaya E."/>
        </authorList>
    </citation>
    <scope>NUCLEOTIDE SEQUENCE</scope>
</reference>
<organism evidence="2">
    <name type="scientific">hydrothermal vent metagenome</name>
    <dbReference type="NCBI Taxonomy" id="652676"/>
    <lineage>
        <taxon>unclassified sequences</taxon>
        <taxon>metagenomes</taxon>
        <taxon>ecological metagenomes</taxon>
    </lineage>
</organism>
<dbReference type="EMBL" id="UOEQ01000435">
    <property type="protein sequence ID" value="VAW22902.1"/>
    <property type="molecule type" value="Genomic_DNA"/>
</dbReference>
<sequence>MPRPIGGVNIRLPPKKVGTVFWTRRSGNKHEPPRDINGGGVGVGSKATNGDKKINGGGVGEAA</sequence>
<evidence type="ECO:0000313" key="2">
    <source>
        <dbReference type="EMBL" id="VAW22902.1"/>
    </source>
</evidence>